<evidence type="ECO:0000313" key="2">
    <source>
        <dbReference type="Proteomes" id="UP000092528"/>
    </source>
</evidence>
<geneLocation type="plasmid" evidence="2">
    <name>pvs127</name>
</geneLocation>
<sequence>MEKVLWMLCSMLLLTACSSSEPYEPAEAPTKVTFSLVSDALVNPNIWGESSPVEIQIFELKDDSMFMSADYDQLKKDYKKVLRSNFVENYDYVLLPDQFKFISAFEIEEETNYIGVMAHFVEPELSEWKQAIKVLNKGRVYHLLMQFKDYNIKLDRVE</sequence>
<evidence type="ECO:0000313" key="1">
    <source>
        <dbReference type="EMBL" id="ANU39458.1"/>
    </source>
</evidence>
<dbReference type="PATRIC" id="fig|45658.7.peg.4410"/>
<dbReference type="Gene3D" id="2.60.40.4150">
    <property type="entry name" value="Type VI secretion system, lipoprotein SciN"/>
    <property type="match status" value="1"/>
</dbReference>
<proteinExistence type="predicted"/>
<reference evidence="1 2" key="1">
    <citation type="submission" date="2016-07" db="EMBL/GenBank/DDBJ databases">
        <title>Genome sequencing of Vibrio scophthalmi strain VS-05, an isolated from Paralichthys olivaceus.</title>
        <authorList>
            <person name="Han H.-J."/>
        </authorList>
    </citation>
    <scope>NUCLEOTIDE SEQUENCE [LARGE SCALE GENOMIC DNA]</scope>
    <source>
        <strain evidence="1 2">VS-05</strain>
        <plasmid evidence="2">pvs127</plasmid>
    </source>
</reference>
<dbReference type="RefSeq" id="WP_065546924.1">
    <property type="nucleotide sequence ID" value="NZ_CP016416.1"/>
</dbReference>
<dbReference type="Pfam" id="PF12790">
    <property type="entry name" value="T6SS-SciN"/>
    <property type="match status" value="1"/>
</dbReference>
<dbReference type="InterPro" id="IPR017734">
    <property type="entry name" value="T6SS_SciN"/>
</dbReference>
<accession>A0A1C7FI49</accession>
<dbReference type="PROSITE" id="PS51257">
    <property type="entry name" value="PROKAR_LIPOPROTEIN"/>
    <property type="match status" value="1"/>
</dbReference>
<protein>
    <recommendedName>
        <fullName evidence="3">Type VI secretion system lipoprotein TssJ</fullName>
    </recommendedName>
</protein>
<keyword evidence="1" id="KW-0614">Plasmid</keyword>
<dbReference type="Proteomes" id="UP000092528">
    <property type="component" value="Plasmid pVS127"/>
</dbReference>
<dbReference type="AlphaFoldDB" id="A0A1C7FI49"/>
<dbReference type="PANTHER" id="PTHR37625:SF5">
    <property type="entry name" value="LIPOPROTEIN"/>
    <property type="match status" value="1"/>
</dbReference>
<dbReference type="InterPro" id="IPR038706">
    <property type="entry name" value="Type_VI_SciN-like_sf"/>
</dbReference>
<keyword evidence="2" id="KW-1185">Reference proteome</keyword>
<gene>
    <name evidence="1" type="ORF">VSVS05_04423</name>
</gene>
<name>A0A1C7FI49_9VIBR</name>
<dbReference type="NCBIfam" id="TIGR03352">
    <property type="entry name" value="VI_chp_3"/>
    <property type="match status" value="1"/>
</dbReference>
<dbReference type="EMBL" id="CP016416">
    <property type="protein sequence ID" value="ANU39458.1"/>
    <property type="molecule type" value="Genomic_DNA"/>
</dbReference>
<dbReference type="PANTHER" id="PTHR37625">
    <property type="entry name" value="OUTER MEMBRANE LIPOPROTEIN-RELATED"/>
    <property type="match status" value="1"/>
</dbReference>
<organism evidence="1 2">
    <name type="scientific">Vibrio scophthalmi</name>
    <dbReference type="NCBI Taxonomy" id="45658"/>
    <lineage>
        <taxon>Bacteria</taxon>
        <taxon>Pseudomonadati</taxon>
        <taxon>Pseudomonadota</taxon>
        <taxon>Gammaproteobacteria</taxon>
        <taxon>Vibrionales</taxon>
        <taxon>Vibrionaceae</taxon>
        <taxon>Vibrio</taxon>
    </lineage>
</organism>
<evidence type="ECO:0008006" key="3">
    <source>
        <dbReference type="Google" id="ProtNLM"/>
    </source>
</evidence>